<dbReference type="AlphaFoldDB" id="K9D9E7"/>
<dbReference type="HOGENOM" id="CLU_020027_0_2_4"/>
<dbReference type="PANTHER" id="PTHR46825:SF9">
    <property type="entry name" value="BETA-LACTAMASE-RELATED DOMAIN-CONTAINING PROTEIN"/>
    <property type="match status" value="1"/>
</dbReference>
<evidence type="ECO:0000313" key="2">
    <source>
        <dbReference type="EMBL" id="EKU81329.1"/>
    </source>
</evidence>
<gene>
    <name evidence="2" type="ORF">HMPREF9710_03169</name>
</gene>
<dbReference type="eggNOG" id="COG1680">
    <property type="taxonomic scope" value="Bacteria"/>
</dbReference>
<reference evidence="2 3" key="1">
    <citation type="submission" date="2012-09" db="EMBL/GenBank/DDBJ databases">
        <title>The Genome Sequence of Massilia timonae CCUG 45783.</title>
        <authorList>
            <consortium name="The Broad Institute Genome Sequencing Platform"/>
            <person name="Earl A."/>
            <person name="Ward D."/>
            <person name="Feldgarden M."/>
            <person name="Gevers D."/>
            <person name="Huys G."/>
            <person name="Walker B."/>
            <person name="Young S.K."/>
            <person name="Zeng Q."/>
            <person name="Gargeya S."/>
            <person name="Fitzgerald M."/>
            <person name="Haas B."/>
            <person name="Abouelleil A."/>
            <person name="Alvarado L."/>
            <person name="Arachchi H.M."/>
            <person name="Berlin A.M."/>
            <person name="Chapman S.B."/>
            <person name="Goldberg J."/>
            <person name="Griggs A."/>
            <person name="Gujja S."/>
            <person name="Hansen M."/>
            <person name="Howarth C."/>
            <person name="Imamovic A."/>
            <person name="Larimer J."/>
            <person name="McCowen C."/>
            <person name="Montmayeur A."/>
            <person name="Murphy C."/>
            <person name="Neiman D."/>
            <person name="Pearson M."/>
            <person name="Priest M."/>
            <person name="Roberts A."/>
            <person name="Saif S."/>
            <person name="Shea T."/>
            <person name="Sisk P."/>
            <person name="Sykes S."/>
            <person name="Wortman J."/>
            <person name="Nusbaum C."/>
            <person name="Birren B."/>
        </authorList>
    </citation>
    <scope>NUCLEOTIDE SEQUENCE [LARGE SCALE GENOMIC DNA]</scope>
    <source>
        <strain evidence="2 3">CCUG 45783</strain>
    </source>
</reference>
<organism evidence="2 3">
    <name type="scientific">Massilia timonae CCUG 45783</name>
    <dbReference type="NCBI Taxonomy" id="883126"/>
    <lineage>
        <taxon>Bacteria</taxon>
        <taxon>Pseudomonadati</taxon>
        <taxon>Pseudomonadota</taxon>
        <taxon>Betaproteobacteria</taxon>
        <taxon>Burkholderiales</taxon>
        <taxon>Oxalobacteraceae</taxon>
        <taxon>Telluria group</taxon>
        <taxon>Massilia</taxon>
    </lineage>
</organism>
<evidence type="ECO:0000259" key="1">
    <source>
        <dbReference type="Pfam" id="PF00144"/>
    </source>
</evidence>
<protein>
    <recommendedName>
        <fullName evidence="1">Beta-lactamase-related domain-containing protein</fullName>
    </recommendedName>
</protein>
<dbReference type="InterPro" id="IPR012338">
    <property type="entry name" value="Beta-lactam/transpept-like"/>
</dbReference>
<keyword evidence="3" id="KW-1185">Reference proteome</keyword>
<dbReference type="PANTHER" id="PTHR46825">
    <property type="entry name" value="D-ALANYL-D-ALANINE-CARBOXYPEPTIDASE/ENDOPEPTIDASE AMPH"/>
    <property type="match status" value="1"/>
</dbReference>
<proteinExistence type="predicted"/>
<accession>K9D9E7</accession>
<dbReference type="SUPFAM" id="SSF56601">
    <property type="entry name" value="beta-lactamase/transpeptidase-like"/>
    <property type="match status" value="1"/>
</dbReference>
<comment type="caution">
    <text evidence="2">The sequence shown here is derived from an EMBL/GenBank/DDBJ whole genome shotgun (WGS) entry which is preliminary data.</text>
</comment>
<dbReference type="InterPro" id="IPR050491">
    <property type="entry name" value="AmpC-like"/>
</dbReference>
<dbReference type="Pfam" id="PF00144">
    <property type="entry name" value="Beta-lactamase"/>
    <property type="match status" value="1"/>
</dbReference>
<feature type="domain" description="Beta-lactamase-related" evidence="1">
    <location>
        <begin position="20"/>
        <end position="328"/>
    </location>
</feature>
<dbReference type="PATRIC" id="fig|883126.3.peg.3194"/>
<dbReference type="InterPro" id="IPR001466">
    <property type="entry name" value="Beta-lactam-related"/>
</dbReference>
<sequence>MHRLEDHFTQLQSTLPPDGPGFSAAVLCDGKAVFELHHGMASLELKVPLGSDSAYYLASESKQFTAACVLSLVRAGAIGLDDDVCIHLPELAKFEQPFPLRSLLNHSSGIPDYFQFIESQLSRHEADYFDNRMILQVIARLDTVTFPTSTGYRYSNSNYILLATLVERLSGRSLGRYAREKLFDPLGMRRIVFDEDRFSIIEHRVFSYEADRARPFGYKQHLGNANTVGDGGVYASVNELLRWEKEWHRQWADPASLLRAMLQASPLLDGSVPAYRFGLEVIQRAGHDVVFHSGGLWGFDTLILRIPAHRMSVIQLANCEAAQSDMEKIVAAALDQQ</sequence>
<dbReference type="Proteomes" id="UP000009874">
    <property type="component" value="Unassembled WGS sequence"/>
</dbReference>
<dbReference type="STRING" id="47229.LO55_595"/>
<dbReference type="EMBL" id="AGZI01000041">
    <property type="protein sequence ID" value="EKU81329.1"/>
    <property type="molecule type" value="Genomic_DNA"/>
</dbReference>
<dbReference type="OrthoDB" id="9799367at2"/>
<dbReference type="RefSeq" id="WP_005668015.1">
    <property type="nucleotide sequence ID" value="NZ_JH992924.1"/>
</dbReference>
<dbReference type="Gene3D" id="3.40.710.10">
    <property type="entry name" value="DD-peptidase/beta-lactamase superfamily"/>
    <property type="match status" value="1"/>
</dbReference>
<name>K9D9E7_9BURK</name>
<evidence type="ECO:0000313" key="3">
    <source>
        <dbReference type="Proteomes" id="UP000009874"/>
    </source>
</evidence>